<reference evidence="1" key="1">
    <citation type="submission" date="2020-05" db="EMBL/GenBank/DDBJ databases">
        <title>Large-scale comparative analyses of tick genomes elucidate their genetic diversity and vector capacities.</title>
        <authorList>
            <person name="Jia N."/>
            <person name="Wang J."/>
            <person name="Shi W."/>
            <person name="Du L."/>
            <person name="Sun Y."/>
            <person name="Zhan W."/>
            <person name="Jiang J."/>
            <person name="Wang Q."/>
            <person name="Zhang B."/>
            <person name="Ji P."/>
            <person name="Sakyi L.B."/>
            <person name="Cui X."/>
            <person name="Yuan T."/>
            <person name="Jiang B."/>
            <person name="Yang W."/>
            <person name="Lam T.T.-Y."/>
            <person name="Chang Q."/>
            <person name="Ding S."/>
            <person name="Wang X."/>
            <person name="Zhu J."/>
            <person name="Ruan X."/>
            <person name="Zhao L."/>
            <person name="Wei J."/>
            <person name="Que T."/>
            <person name="Du C."/>
            <person name="Cheng J."/>
            <person name="Dai P."/>
            <person name="Han X."/>
            <person name="Huang E."/>
            <person name="Gao Y."/>
            <person name="Liu J."/>
            <person name="Shao H."/>
            <person name="Ye R."/>
            <person name="Li L."/>
            <person name="Wei W."/>
            <person name="Wang X."/>
            <person name="Wang C."/>
            <person name="Yang T."/>
            <person name="Huo Q."/>
            <person name="Li W."/>
            <person name="Guo W."/>
            <person name="Chen H."/>
            <person name="Zhou L."/>
            <person name="Ni X."/>
            <person name="Tian J."/>
            <person name="Zhou Y."/>
            <person name="Sheng Y."/>
            <person name="Liu T."/>
            <person name="Pan Y."/>
            <person name="Xia L."/>
            <person name="Li J."/>
            <person name="Zhao F."/>
            <person name="Cao W."/>
        </authorList>
    </citation>
    <scope>NUCLEOTIDE SEQUENCE</scope>
    <source>
        <strain evidence="1">Hyas-2018</strain>
    </source>
</reference>
<organism evidence="1 2">
    <name type="scientific">Hyalomma asiaticum</name>
    <name type="common">Tick</name>
    <dbReference type="NCBI Taxonomy" id="266040"/>
    <lineage>
        <taxon>Eukaryota</taxon>
        <taxon>Metazoa</taxon>
        <taxon>Ecdysozoa</taxon>
        <taxon>Arthropoda</taxon>
        <taxon>Chelicerata</taxon>
        <taxon>Arachnida</taxon>
        <taxon>Acari</taxon>
        <taxon>Parasitiformes</taxon>
        <taxon>Ixodida</taxon>
        <taxon>Ixodoidea</taxon>
        <taxon>Ixodidae</taxon>
        <taxon>Hyalomminae</taxon>
        <taxon>Hyalomma</taxon>
    </lineage>
</organism>
<keyword evidence="2" id="KW-1185">Reference proteome</keyword>
<sequence length="153" mass="17592">MAAAMRGTYSTADYVDMVIAYVQAQGDVQLATSMYCTRRPDTPIPLHKVFKRTFERFCFTGSVNVRRGRKNNDVAVNGDFEIDLLAFVSLNPEASVREMAQATGATSSKVWRTLSKYKYHPCHVSLHQEFSERDHRQRLDFSNWYLIQCDENP</sequence>
<protein>
    <submittedName>
        <fullName evidence="1">Uncharacterized protein</fullName>
    </submittedName>
</protein>
<evidence type="ECO:0000313" key="1">
    <source>
        <dbReference type="EMBL" id="KAH6942489.1"/>
    </source>
</evidence>
<name>A0ACB7TCA0_HYAAI</name>
<proteinExistence type="predicted"/>
<accession>A0ACB7TCA0</accession>
<dbReference type="EMBL" id="CM023490">
    <property type="protein sequence ID" value="KAH6942489.1"/>
    <property type="molecule type" value="Genomic_DNA"/>
</dbReference>
<gene>
    <name evidence="1" type="ORF">HPB50_006414</name>
</gene>
<dbReference type="Proteomes" id="UP000821845">
    <property type="component" value="Chromosome 10"/>
</dbReference>
<evidence type="ECO:0000313" key="2">
    <source>
        <dbReference type="Proteomes" id="UP000821845"/>
    </source>
</evidence>
<comment type="caution">
    <text evidence="1">The sequence shown here is derived from an EMBL/GenBank/DDBJ whole genome shotgun (WGS) entry which is preliminary data.</text>
</comment>